<dbReference type="Proteomes" id="UP000499080">
    <property type="component" value="Unassembled WGS sequence"/>
</dbReference>
<evidence type="ECO:0000313" key="1">
    <source>
        <dbReference type="EMBL" id="GBM35100.1"/>
    </source>
</evidence>
<keyword evidence="2" id="KW-1185">Reference proteome</keyword>
<reference evidence="1 2" key="1">
    <citation type="journal article" date="2019" name="Sci. Rep.">
        <title>Orb-weaving spider Araneus ventricosus genome elucidates the spidroin gene catalogue.</title>
        <authorList>
            <person name="Kono N."/>
            <person name="Nakamura H."/>
            <person name="Ohtoshi R."/>
            <person name="Moran D.A.P."/>
            <person name="Shinohara A."/>
            <person name="Yoshida Y."/>
            <person name="Fujiwara M."/>
            <person name="Mori M."/>
            <person name="Tomita M."/>
            <person name="Arakawa K."/>
        </authorList>
    </citation>
    <scope>NUCLEOTIDE SEQUENCE [LARGE SCALE GENOMIC DNA]</scope>
</reference>
<evidence type="ECO:0000313" key="2">
    <source>
        <dbReference type="Proteomes" id="UP000499080"/>
    </source>
</evidence>
<name>A0A4Y2F0N7_ARAVE</name>
<protein>
    <submittedName>
        <fullName evidence="1">Uncharacterized protein</fullName>
    </submittedName>
</protein>
<organism evidence="1 2">
    <name type="scientific">Araneus ventricosus</name>
    <name type="common">Orbweaver spider</name>
    <name type="synonym">Epeira ventricosa</name>
    <dbReference type="NCBI Taxonomy" id="182803"/>
    <lineage>
        <taxon>Eukaryota</taxon>
        <taxon>Metazoa</taxon>
        <taxon>Ecdysozoa</taxon>
        <taxon>Arthropoda</taxon>
        <taxon>Chelicerata</taxon>
        <taxon>Arachnida</taxon>
        <taxon>Araneae</taxon>
        <taxon>Araneomorphae</taxon>
        <taxon>Entelegynae</taxon>
        <taxon>Araneoidea</taxon>
        <taxon>Araneidae</taxon>
        <taxon>Araneus</taxon>
    </lineage>
</organism>
<gene>
    <name evidence="1" type="ORF">AVEN_157770_1</name>
</gene>
<comment type="caution">
    <text evidence="1">The sequence shown here is derived from an EMBL/GenBank/DDBJ whole genome shotgun (WGS) entry which is preliminary data.</text>
</comment>
<accession>A0A4Y2F0N7</accession>
<sequence>MKSKPNTFCTDNLFPNERTSYATGIISYNDRKTFLFDFHHSSNFIRKCGRAKVTGDEGGRRENFLLSSHQPVRQIQKVEGEELGTGERFITCTFVE</sequence>
<proteinExistence type="predicted"/>
<dbReference type="EMBL" id="BGPR01000775">
    <property type="protein sequence ID" value="GBM35100.1"/>
    <property type="molecule type" value="Genomic_DNA"/>
</dbReference>
<dbReference type="AlphaFoldDB" id="A0A4Y2F0N7"/>